<evidence type="ECO:0000256" key="1">
    <source>
        <dbReference type="ARBA" id="ARBA00007848"/>
    </source>
</evidence>
<dbReference type="GO" id="GO:0007155">
    <property type="term" value="P:cell adhesion"/>
    <property type="evidence" value="ECO:0007669"/>
    <property type="project" value="UniProtKB-KW"/>
</dbReference>
<dbReference type="InterPro" id="IPR036028">
    <property type="entry name" value="SH3-like_dom_sf"/>
</dbReference>
<dbReference type="FunFam" id="1.20.120.230:FF:000001">
    <property type="entry name" value="Breast cancer anti-estrogen resistance 1"/>
    <property type="match status" value="1"/>
</dbReference>
<dbReference type="PROSITE" id="PS50002">
    <property type="entry name" value="SH3"/>
    <property type="match status" value="1"/>
</dbReference>
<dbReference type="InParanoid" id="A0A6P8PCY0"/>
<dbReference type="KEGG" id="gsh:117349508"/>
<dbReference type="Gene3D" id="1.20.120.230">
    <property type="entry name" value="Alpha-catenin/vinculin-like"/>
    <property type="match status" value="1"/>
</dbReference>
<dbReference type="Gene3D" id="2.30.30.40">
    <property type="entry name" value="SH3 Domains"/>
    <property type="match status" value="1"/>
</dbReference>
<feature type="region of interest" description="Disordered" evidence="6">
    <location>
        <begin position="346"/>
        <end position="423"/>
    </location>
</feature>
<dbReference type="GO" id="GO:0016477">
    <property type="term" value="P:cell migration"/>
    <property type="evidence" value="ECO:0007669"/>
    <property type="project" value="TreeGrafter"/>
</dbReference>
<dbReference type="SUPFAM" id="SSF50044">
    <property type="entry name" value="SH3-domain"/>
    <property type="match status" value="1"/>
</dbReference>
<evidence type="ECO:0000256" key="2">
    <source>
        <dbReference type="ARBA" id="ARBA00022443"/>
    </source>
</evidence>
<keyword evidence="2 5" id="KW-0728">SH3 domain</keyword>
<dbReference type="Pfam" id="PF00018">
    <property type="entry name" value="SH3_1"/>
    <property type="match status" value="1"/>
</dbReference>
<feature type="region of interest" description="Disordered" evidence="6">
    <location>
        <begin position="444"/>
        <end position="499"/>
    </location>
</feature>
<evidence type="ECO:0000259" key="7">
    <source>
        <dbReference type="PROSITE" id="PS50002"/>
    </source>
</evidence>
<sequence length="633" mass="68007">MLEPVHFKTQLAKAIYDNAAETAEELSFRKGDIMMVVERDTAGLRGWWLCSLHGRRGIVPGNRVKLLEGTGAGGFHCARRDPGSGHRSPPPRPLMDTQTVYQVPPRLDMPGHCWEPGVQAAGKTMELYQMPPAHRQSTSGAKENEYLFPDAEMEVAGESRTQIGRHKAHTVPPTARICPSTPAVAVDSAPQDDTYRVPRGSGGQPEAHISQEVYDTPSSLLAEPSLSGDTYDIPACFAKKVARVIPQTAPSPSPAEEIPEDMYDIPLAFQDPPSEDDPDVYATPSNLKRAPAIHNLYEAPEDVLDCAVEETEAGGESSIYDVPALAQDEEPEELCAAGFRRLSISRPPAQVHRPRLPSSESLSRRPLPALPTQLSGDRGAGETAATTSSPPVFIRKGSIQDRPLPPPPPTVFGPSNKEERPQNEYEGIKSAEEYEYVHLKGSERLCPQAGPNPAPQELPPNDNQSAVTARAPENGAVWEPKGSEENQISGNGTGASSISPDAEDTQLLHFYAGQCQSHYEALLATIEAFLAAIRANQPPRTFVPQGKSVIVAAHKLVFVGDTLSRLAAAPGTRARVTAAGNALCEALKGVVLAAKTAALHYPSPAATQGVTERVTELSHCALDFTALLRHLST</sequence>
<dbReference type="PANTHER" id="PTHR10654:SF14">
    <property type="entry name" value="EMBRYONAL FYN-ASSOCIATED SUBSTRATE"/>
    <property type="match status" value="1"/>
</dbReference>
<dbReference type="PANTHER" id="PTHR10654">
    <property type="entry name" value="CAS SCAFFOLDING PROTEIN"/>
    <property type="match status" value="1"/>
</dbReference>
<proteinExistence type="inferred from homology"/>
<keyword evidence="3" id="KW-0597">Phosphoprotein</keyword>
<dbReference type="RefSeq" id="XP_033778915.1">
    <property type="nucleotide sequence ID" value="XM_033923024.1"/>
</dbReference>
<dbReference type="SMART" id="SM00326">
    <property type="entry name" value="SH3"/>
    <property type="match status" value="1"/>
</dbReference>
<evidence type="ECO:0000313" key="8">
    <source>
        <dbReference type="Proteomes" id="UP000515159"/>
    </source>
</evidence>
<dbReference type="GO" id="GO:0005925">
    <property type="term" value="C:focal adhesion"/>
    <property type="evidence" value="ECO:0007669"/>
    <property type="project" value="TreeGrafter"/>
</dbReference>
<evidence type="ECO:0000256" key="5">
    <source>
        <dbReference type="PROSITE-ProRule" id="PRU00192"/>
    </source>
</evidence>
<dbReference type="AlphaFoldDB" id="A0A6P8PCY0"/>
<dbReference type="InterPro" id="IPR037362">
    <property type="entry name" value="CAS_fam"/>
</dbReference>
<evidence type="ECO:0000313" key="9">
    <source>
        <dbReference type="RefSeq" id="XP_033778915.1"/>
    </source>
</evidence>
<reference evidence="9" key="1">
    <citation type="submission" date="2025-08" db="UniProtKB">
        <authorList>
            <consortium name="RefSeq"/>
        </authorList>
    </citation>
    <scope>IDENTIFICATION</scope>
</reference>
<dbReference type="GO" id="GO:0005886">
    <property type="term" value="C:plasma membrane"/>
    <property type="evidence" value="ECO:0007669"/>
    <property type="project" value="TreeGrafter"/>
</dbReference>
<dbReference type="GO" id="GO:0007169">
    <property type="term" value="P:cell surface receptor protein tyrosine kinase signaling pathway"/>
    <property type="evidence" value="ECO:0007669"/>
    <property type="project" value="TreeGrafter"/>
</dbReference>
<dbReference type="Proteomes" id="UP000515159">
    <property type="component" value="Chromosome 16"/>
</dbReference>
<feature type="domain" description="SH3" evidence="7">
    <location>
        <begin position="7"/>
        <end position="69"/>
    </location>
</feature>
<gene>
    <name evidence="9" type="primary">EFS</name>
</gene>
<evidence type="ECO:0000256" key="4">
    <source>
        <dbReference type="ARBA" id="ARBA00022889"/>
    </source>
</evidence>
<organism evidence="8 9">
    <name type="scientific">Geotrypetes seraphini</name>
    <name type="common">Gaboon caecilian</name>
    <name type="synonym">Caecilia seraphini</name>
    <dbReference type="NCBI Taxonomy" id="260995"/>
    <lineage>
        <taxon>Eukaryota</taxon>
        <taxon>Metazoa</taxon>
        <taxon>Chordata</taxon>
        <taxon>Craniata</taxon>
        <taxon>Vertebrata</taxon>
        <taxon>Euteleostomi</taxon>
        <taxon>Amphibia</taxon>
        <taxon>Gymnophiona</taxon>
        <taxon>Geotrypetes</taxon>
    </lineage>
</organism>
<dbReference type="Pfam" id="PF12026">
    <property type="entry name" value="CAS_C"/>
    <property type="match status" value="1"/>
</dbReference>
<evidence type="ECO:0000256" key="6">
    <source>
        <dbReference type="SAM" id="MobiDB-lite"/>
    </source>
</evidence>
<feature type="compositionally biased region" description="Polar residues" evidence="6">
    <location>
        <begin position="485"/>
        <end position="499"/>
    </location>
</feature>
<dbReference type="PRINTS" id="PR00452">
    <property type="entry name" value="SH3DOMAIN"/>
</dbReference>
<accession>A0A6P8PCY0</accession>
<dbReference type="CDD" id="cd11844">
    <property type="entry name" value="SH3_CAS"/>
    <property type="match status" value="1"/>
</dbReference>
<keyword evidence="4" id="KW-0130">Cell adhesion</keyword>
<name>A0A6P8PCY0_GEOSA</name>
<dbReference type="InterPro" id="IPR001452">
    <property type="entry name" value="SH3_domain"/>
</dbReference>
<dbReference type="FunCoup" id="A0A6P8PCY0">
    <property type="interactions" value="38"/>
</dbReference>
<dbReference type="InterPro" id="IPR021901">
    <property type="entry name" value="CAS_C"/>
</dbReference>
<feature type="region of interest" description="Disordered" evidence="6">
    <location>
        <begin position="163"/>
        <end position="192"/>
    </location>
</feature>
<dbReference type="GeneID" id="117349508"/>
<dbReference type="OrthoDB" id="5983572at2759"/>
<comment type="similarity">
    <text evidence="1">Belongs to the CAS family.</text>
</comment>
<keyword evidence="8" id="KW-1185">Reference proteome</keyword>
<evidence type="ECO:0000256" key="3">
    <source>
        <dbReference type="ARBA" id="ARBA00022553"/>
    </source>
</evidence>
<dbReference type="GO" id="GO:0005737">
    <property type="term" value="C:cytoplasm"/>
    <property type="evidence" value="ECO:0007669"/>
    <property type="project" value="TreeGrafter"/>
</dbReference>
<protein>
    <submittedName>
        <fullName evidence="9">Embryonal Fyn-associated substrate isoform X1</fullName>
    </submittedName>
</protein>
<dbReference type="CTD" id="10278"/>
<dbReference type="FunFam" id="2.30.30.40:FF:000009">
    <property type="entry name" value="Breast cancer anti-estrogen resistance 1"/>
    <property type="match status" value="1"/>
</dbReference>
<feature type="compositionally biased region" description="Low complexity" evidence="6">
    <location>
        <begin position="356"/>
        <end position="371"/>
    </location>
</feature>